<dbReference type="OrthoDB" id="4814848at2759"/>
<proteinExistence type="predicted"/>
<dbReference type="EMBL" id="SPUK01000004">
    <property type="protein sequence ID" value="TQV97489.1"/>
    <property type="molecule type" value="Genomic_DNA"/>
</dbReference>
<evidence type="ECO:0000313" key="3">
    <source>
        <dbReference type="Proteomes" id="UP000315783"/>
    </source>
</evidence>
<reference evidence="2 3" key="1">
    <citation type="journal article" date="2019" name="Appl. Microbiol. Biotechnol.">
        <title>Genome sequence of Isaria javanica and comparative genome analysis insights into family S53 peptidase evolution in fungal entomopathogens.</title>
        <authorList>
            <person name="Lin R."/>
            <person name="Zhang X."/>
            <person name="Xin B."/>
            <person name="Zou M."/>
            <person name="Gao Y."/>
            <person name="Qin F."/>
            <person name="Hu Q."/>
            <person name="Xie B."/>
            <person name="Cheng X."/>
        </authorList>
    </citation>
    <scope>NUCLEOTIDE SEQUENCE [LARGE SCALE GENOMIC DNA]</scope>
    <source>
        <strain evidence="2 3">IJ1G</strain>
    </source>
</reference>
<feature type="region of interest" description="Disordered" evidence="1">
    <location>
        <begin position="150"/>
        <end position="202"/>
    </location>
</feature>
<evidence type="ECO:0000313" key="2">
    <source>
        <dbReference type="EMBL" id="TQV97489.1"/>
    </source>
</evidence>
<accession>A0A545W5R3</accession>
<comment type="caution">
    <text evidence="2">The sequence shown here is derived from an EMBL/GenBank/DDBJ whole genome shotgun (WGS) entry which is preliminary data.</text>
</comment>
<dbReference type="STRING" id="43265.A0A545W5R3"/>
<sequence>MAGGADVPNDMCSHHDFLDASMGSAWDEESICFSVCGDHVPPVYYASHPMGDHSTEPFELKEPAPNFRYDNEDQIHPLQQPIQTLFSTNTTPCLTQETQQQVFKQEYIPGPTSPKYARGHAAQNNIIAPQYSPPSGSLSAAHIHVPMPIVTPPSPTSPVRSKRPLSSVSSSPSTIDGGAGGARSSRPKKRMTKPQVNSKKTPITDHQQMLHRLISADGTGVYCQHLPSAEIAAANHAQAMRMYAKAPEHCTYPSTDATFPMHPPEQITYIRDMFDAIWDWTDYGEMAKTLGADNMILWQEAMALEKDDPRRTDLLERIPSRAEQQRKVLGRVLSDYVVEELCWRLLESYASFRCRVAAICESLRSSKQLVKSLLVDTFIKRIANNPGGEFTHKINNMKVNRRKTERLREATSAQKKEE</sequence>
<evidence type="ECO:0000256" key="1">
    <source>
        <dbReference type="SAM" id="MobiDB-lite"/>
    </source>
</evidence>
<feature type="compositionally biased region" description="Low complexity" evidence="1">
    <location>
        <begin position="164"/>
        <end position="173"/>
    </location>
</feature>
<gene>
    <name evidence="2" type="ORF">IF1G_03232</name>
</gene>
<dbReference type="Proteomes" id="UP000315783">
    <property type="component" value="Unassembled WGS sequence"/>
</dbReference>
<name>A0A545W5R3_9HYPO</name>
<keyword evidence="3" id="KW-1185">Reference proteome</keyword>
<protein>
    <submittedName>
        <fullName evidence="2">Uncharacterized protein</fullName>
    </submittedName>
</protein>
<dbReference type="AlphaFoldDB" id="A0A545W5R3"/>
<organism evidence="2 3">
    <name type="scientific">Cordyceps javanica</name>
    <dbReference type="NCBI Taxonomy" id="43265"/>
    <lineage>
        <taxon>Eukaryota</taxon>
        <taxon>Fungi</taxon>
        <taxon>Dikarya</taxon>
        <taxon>Ascomycota</taxon>
        <taxon>Pezizomycotina</taxon>
        <taxon>Sordariomycetes</taxon>
        <taxon>Hypocreomycetidae</taxon>
        <taxon>Hypocreales</taxon>
        <taxon>Cordycipitaceae</taxon>
        <taxon>Cordyceps</taxon>
    </lineage>
</organism>